<dbReference type="InterPro" id="IPR029058">
    <property type="entry name" value="AB_hydrolase_fold"/>
</dbReference>
<feature type="domain" description="Epoxide hydrolase N-terminal" evidence="3">
    <location>
        <begin position="10"/>
        <end position="107"/>
    </location>
</feature>
<keyword evidence="2 4" id="KW-0378">Hydrolase</keyword>
<sequence>MSHDDALAGEEVERLKRKLRDTRLPGREIVPGAGTRYGPEYKWAEDLYKKWTDDLDWYSVQDKINEFPHYIGKFEGVKIHFLHARSETANAIPLLLIHGWPGTFYEFSRVWGPLSRPADEDEEAFHVVVPSLPGYCWSDWPPKAGWMLQDTARFFDSMMKKLGYDEYMVQCGGWGHFVGRELGMRYTQSCKLIHFNFVPSEMLDNVKSWTEREHAISDRLEDWYENHTSSADCMRAWPHTIGIALHDNPMGILMWVGEKYNAAADPEKQKLPSWSQAILETASLYYLTGFIMSSMLCFSENLGNEEFADFTTSNSLKVPFGYSSFLWDTEPSSKRMVEMTGNVVYYKEHDDGGHFAALECPRELVQDGLELADQEWKK</sequence>
<dbReference type="AlphaFoldDB" id="A0A5N6JC59"/>
<evidence type="ECO:0000259" key="3">
    <source>
        <dbReference type="Pfam" id="PF06441"/>
    </source>
</evidence>
<gene>
    <name evidence="4" type="ORF">BDV30DRAFT_225030</name>
</gene>
<keyword evidence="5" id="KW-1185">Reference proteome</keyword>
<dbReference type="Pfam" id="PF06441">
    <property type="entry name" value="EHN"/>
    <property type="match status" value="1"/>
</dbReference>
<dbReference type="InterPro" id="IPR016292">
    <property type="entry name" value="Epoxide_hydrolase"/>
</dbReference>
<reference evidence="4 5" key="1">
    <citation type="submission" date="2019-04" db="EMBL/GenBank/DDBJ databases">
        <title>Fungal friends and foes A comparative genomics study of 23 Aspergillus species from section Flavi.</title>
        <authorList>
            <consortium name="DOE Joint Genome Institute"/>
            <person name="Kjaerbolling I."/>
            <person name="Vesth T.C."/>
            <person name="Frisvad J.C."/>
            <person name="Nybo J.L."/>
            <person name="Theobald S."/>
            <person name="Kildgaard S."/>
            <person name="Petersen T.I."/>
            <person name="Kuo A."/>
            <person name="Sato A."/>
            <person name="Lyhne E.K."/>
            <person name="Kogle M.E."/>
            <person name="Wiebenga A."/>
            <person name="Kun R.S."/>
            <person name="Lubbers R.J."/>
            <person name="Makela M.R."/>
            <person name="Barry K."/>
            <person name="Chovatia M."/>
            <person name="Clum A."/>
            <person name="Daum C."/>
            <person name="Haridas S."/>
            <person name="He G."/>
            <person name="LaButti K."/>
            <person name="Lipzen A."/>
            <person name="Mondo S."/>
            <person name="Pangilinan J."/>
            <person name="Riley R."/>
            <person name="Salamov A."/>
            <person name="Simmons B.A."/>
            <person name="Magnuson J.K."/>
            <person name="Henrissat B."/>
            <person name="Mortensen U.H."/>
            <person name="Larsen T.O."/>
            <person name="De vries R.P."/>
            <person name="Grigoriev I.V."/>
            <person name="Machida M."/>
            <person name="Baker S.E."/>
            <person name="Andersen M.R."/>
        </authorList>
    </citation>
    <scope>NUCLEOTIDE SEQUENCE [LARGE SCALE GENOMIC DNA]</scope>
    <source>
        <strain evidence="4 5">CBS 117635</strain>
    </source>
</reference>
<evidence type="ECO:0000313" key="5">
    <source>
        <dbReference type="Proteomes" id="UP000326289"/>
    </source>
</evidence>
<dbReference type="Gene3D" id="3.40.50.1820">
    <property type="entry name" value="alpha/beta hydrolase"/>
    <property type="match status" value="1"/>
</dbReference>
<dbReference type="EMBL" id="ML732781">
    <property type="protein sequence ID" value="KAB8275607.1"/>
    <property type="molecule type" value="Genomic_DNA"/>
</dbReference>
<comment type="similarity">
    <text evidence="1">Belongs to the peptidase S33 family.</text>
</comment>
<dbReference type="InterPro" id="IPR000639">
    <property type="entry name" value="Epox_hydrolase-like"/>
</dbReference>
<name>A0A5N6JC59_9EURO</name>
<proteinExistence type="inferred from homology"/>
<dbReference type="InterPro" id="IPR010497">
    <property type="entry name" value="Epoxide_hydro_N"/>
</dbReference>
<evidence type="ECO:0000256" key="2">
    <source>
        <dbReference type="ARBA" id="ARBA00022801"/>
    </source>
</evidence>
<dbReference type="PANTHER" id="PTHR21661">
    <property type="entry name" value="EPOXIDE HYDROLASE 1-RELATED"/>
    <property type="match status" value="1"/>
</dbReference>
<dbReference type="Proteomes" id="UP000326289">
    <property type="component" value="Unassembled WGS sequence"/>
</dbReference>
<dbReference type="PIRSF" id="PIRSF001112">
    <property type="entry name" value="Epoxide_hydrolase"/>
    <property type="match status" value="1"/>
</dbReference>
<protein>
    <submittedName>
        <fullName evidence="4">Alpha/Beta hydrolase protein</fullName>
    </submittedName>
</protein>
<dbReference type="SUPFAM" id="SSF53474">
    <property type="entry name" value="alpha/beta-Hydrolases"/>
    <property type="match status" value="1"/>
</dbReference>
<organism evidence="4 5">
    <name type="scientific">Aspergillus minisclerotigenes</name>
    <dbReference type="NCBI Taxonomy" id="656917"/>
    <lineage>
        <taxon>Eukaryota</taxon>
        <taxon>Fungi</taxon>
        <taxon>Dikarya</taxon>
        <taxon>Ascomycota</taxon>
        <taxon>Pezizomycotina</taxon>
        <taxon>Eurotiomycetes</taxon>
        <taxon>Eurotiomycetidae</taxon>
        <taxon>Eurotiales</taxon>
        <taxon>Aspergillaceae</taxon>
        <taxon>Aspergillus</taxon>
        <taxon>Aspergillus subgen. Circumdati</taxon>
    </lineage>
</organism>
<dbReference type="PRINTS" id="PR00412">
    <property type="entry name" value="EPOXHYDRLASE"/>
</dbReference>
<dbReference type="GO" id="GO:0097176">
    <property type="term" value="P:epoxide metabolic process"/>
    <property type="evidence" value="ECO:0007669"/>
    <property type="project" value="TreeGrafter"/>
</dbReference>
<evidence type="ECO:0000256" key="1">
    <source>
        <dbReference type="ARBA" id="ARBA00010088"/>
    </source>
</evidence>
<accession>A0A5N6JC59</accession>
<dbReference type="PANTHER" id="PTHR21661:SF79">
    <property type="entry name" value="EPOXIDE HYDROLASE"/>
    <property type="match status" value="1"/>
</dbReference>
<evidence type="ECO:0000313" key="4">
    <source>
        <dbReference type="EMBL" id="KAB8275607.1"/>
    </source>
</evidence>
<dbReference type="GO" id="GO:0004301">
    <property type="term" value="F:epoxide hydrolase activity"/>
    <property type="evidence" value="ECO:0007669"/>
    <property type="project" value="TreeGrafter"/>
</dbReference>